<comment type="caution">
    <text evidence="2">The sequence shown here is derived from an EMBL/GenBank/DDBJ whole genome shotgun (WGS) entry which is preliminary data.</text>
</comment>
<dbReference type="Proteomes" id="UP001595616">
    <property type="component" value="Unassembled WGS sequence"/>
</dbReference>
<name>A0ABV7YU91_9BACT</name>
<proteinExistence type="predicted"/>
<feature type="region of interest" description="Disordered" evidence="1">
    <location>
        <begin position="129"/>
        <end position="150"/>
    </location>
</feature>
<dbReference type="Gene3D" id="3.10.450.50">
    <property type="match status" value="1"/>
</dbReference>
<dbReference type="InterPro" id="IPR032710">
    <property type="entry name" value="NTF2-like_dom_sf"/>
</dbReference>
<reference evidence="3" key="1">
    <citation type="journal article" date="2019" name="Int. J. Syst. Evol. Microbiol.">
        <title>The Global Catalogue of Microorganisms (GCM) 10K type strain sequencing project: providing services to taxonomists for standard genome sequencing and annotation.</title>
        <authorList>
            <consortium name="The Broad Institute Genomics Platform"/>
            <consortium name="The Broad Institute Genome Sequencing Center for Infectious Disease"/>
            <person name="Wu L."/>
            <person name="Ma J."/>
        </authorList>
    </citation>
    <scope>NUCLEOTIDE SEQUENCE [LARGE SCALE GENOMIC DNA]</scope>
    <source>
        <strain evidence="3">CECT 7956</strain>
    </source>
</reference>
<evidence type="ECO:0008006" key="4">
    <source>
        <dbReference type="Google" id="ProtNLM"/>
    </source>
</evidence>
<sequence>MKLKEQLKALDKLVEKGKIIDAFQKYFDDNVVTWDSDGQKTTTKAEKTALLKNFFSEYKNTEKIKLHDSILDGHQSHSEFTFIFSNENGQKHKWHEIISRTWKDGKVIDEFYSKGNISDLKKNIEKAQKENKKLEKKEPKEKPKKEGYKKPKLKNLAAAVEHLTEVVEVKTLPKVKTPKEVKPLPKKATPVAALKSTVDNLKLIEGIGPKMEEILNEAKISNFKELASANPEKLQEVLQNAGNRYAVQNPSTWAMQAKLAEAGKWEELDNLKKRIVRGVLQD</sequence>
<dbReference type="Gene3D" id="1.10.150.20">
    <property type="entry name" value="5' to 3' exonuclease, C-terminal subdomain"/>
    <property type="match status" value="1"/>
</dbReference>
<evidence type="ECO:0000256" key="1">
    <source>
        <dbReference type="SAM" id="MobiDB-lite"/>
    </source>
</evidence>
<evidence type="ECO:0000313" key="2">
    <source>
        <dbReference type="EMBL" id="MFC3809646.1"/>
    </source>
</evidence>
<dbReference type="PANTHER" id="PTHR34003">
    <property type="entry name" value="BLL2395 PROTEIN"/>
    <property type="match status" value="1"/>
</dbReference>
<organism evidence="2 3">
    <name type="scientific">Lacihabitans lacunae</name>
    <dbReference type="NCBI Taxonomy" id="1028214"/>
    <lineage>
        <taxon>Bacteria</taxon>
        <taxon>Pseudomonadati</taxon>
        <taxon>Bacteroidota</taxon>
        <taxon>Cytophagia</taxon>
        <taxon>Cytophagales</taxon>
        <taxon>Leadbetterellaceae</taxon>
        <taxon>Lacihabitans</taxon>
    </lineage>
</organism>
<accession>A0ABV7YU91</accession>
<dbReference type="SUPFAM" id="SSF54427">
    <property type="entry name" value="NTF2-like"/>
    <property type="match status" value="1"/>
</dbReference>
<keyword evidence="3" id="KW-1185">Reference proteome</keyword>
<dbReference type="EMBL" id="JBHRYQ010000001">
    <property type="protein sequence ID" value="MFC3809646.1"/>
    <property type="molecule type" value="Genomic_DNA"/>
</dbReference>
<feature type="compositionally biased region" description="Basic and acidic residues" evidence="1">
    <location>
        <begin position="129"/>
        <end position="149"/>
    </location>
</feature>
<evidence type="ECO:0000313" key="3">
    <source>
        <dbReference type="Proteomes" id="UP001595616"/>
    </source>
</evidence>
<dbReference type="PANTHER" id="PTHR34003:SF2">
    <property type="entry name" value="SNOAL-LIKE DOMAIN-CONTAINING PROTEIN"/>
    <property type="match status" value="1"/>
</dbReference>
<gene>
    <name evidence="2" type="ORF">ACFOOI_03185</name>
</gene>
<dbReference type="RefSeq" id="WP_379834976.1">
    <property type="nucleotide sequence ID" value="NZ_JBHRYQ010000001.1"/>
</dbReference>
<protein>
    <recommendedName>
        <fullName evidence="4">DUF4332 domain-containing protein</fullName>
    </recommendedName>
</protein>